<dbReference type="Proteomes" id="UP000828390">
    <property type="component" value="Unassembled WGS sequence"/>
</dbReference>
<dbReference type="AlphaFoldDB" id="A0A9D4LTC6"/>
<name>A0A9D4LTC6_DREPO</name>
<dbReference type="EMBL" id="JAIWYP010000002">
    <property type="protein sequence ID" value="KAH3863514.1"/>
    <property type="molecule type" value="Genomic_DNA"/>
</dbReference>
<evidence type="ECO:0000313" key="1">
    <source>
        <dbReference type="EMBL" id="KAH3863514.1"/>
    </source>
</evidence>
<proteinExistence type="predicted"/>
<protein>
    <submittedName>
        <fullName evidence="1">Uncharacterized protein</fullName>
    </submittedName>
</protein>
<reference evidence="1" key="2">
    <citation type="submission" date="2020-11" db="EMBL/GenBank/DDBJ databases">
        <authorList>
            <person name="McCartney M.A."/>
            <person name="Auch B."/>
            <person name="Kono T."/>
            <person name="Mallez S."/>
            <person name="Becker A."/>
            <person name="Gohl D.M."/>
            <person name="Silverstein K.A.T."/>
            <person name="Koren S."/>
            <person name="Bechman K.B."/>
            <person name="Herman A."/>
            <person name="Abrahante J.E."/>
            <person name="Garbe J."/>
        </authorList>
    </citation>
    <scope>NUCLEOTIDE SEQUENCE</scope>
    <source>
        <strain evidence="1">Duluth1</strain>
        <tissue evidence="1">Whole animal</tissue>
    </source>
</reference>
<gene>
    <name evidence="1" type="ORF">DPMN_026503</name>
</gene>
<accession>A0A9D4LTC6</accession>
<organism evidence="1 2">
    <name type="scientific">Dreissena polymorpha</name>
    <name type="common">Zebra mussel</name>
    <name type="synonym">Mytilus polymorpha</name>
    <dbReference type="NCBI Taxonomy" id="45954"/>
    <lineage>
        <taxon>Eukaryota</taxon>
        <taxon>Metazoa</taxon>
        <taxon>Spiralia</taxon>
        <taxon>Lophotrochozoa</taxon>
        <taxon>Mollusca</taxon>
        <taxon>Bivalvia</taxon>
        <taxon>Autobranchia</taxon>
        <taxon>Heteroconchia</taxon>
        <taxon>Euheterodonta</taxon>
        <taxon>Imparidentia</taxon>
        <taxon>Neoheterodontei</taxon>
        <taxon>Myida</taxon>
        <taxon>Dreissenoidea</taxon>
        <taxon>Dreissenidae</taxon>
        <taxon>Dreissena</taxon>
    </lineage>
</organism>
<sequence length="108" mass="12211">MTLLEKIHSLNCDGNGEKDILQKLKYKIDGLMTIGSLTRAQADSVHWFRHRHGMITASNFLRVSSHVSVIKKKGTSDATQSLIDVLVIGVFLRGMQQHAMKRKKNRKP</sequence>
<keyword evidence="2" id="KW-1185">Reference proteome</keyword>
<reference evidence="1" key="1">
    <citation type="journal article" date="2019" name="bioRxiv">
        <title>The Genome of the Zebra Mussel, Dreissena polymorpha: A Resource for Invasive Species Research.</title>
        <authorList>
            <person name="McCartney M.A."/>
            <person name="Auch B."/>
            <person name="Kono T."/>
            <person name="Mallez S."/>
            <person name="Zhang Y."/>
            <person name="Obille A."/>
            <person name="Becker A."/>
            <person name="Abrahante J.E."/>
            <person name="Garbe J."/>
            <person name="Badalamenti J.P."/>
            <person name="Herman A."/>
            <person name="Mangelson H."/>
            <person name="Liachko I."/>
            <person name="Sullivan S."/>
            <person name="Sone E.D."/>
            <person name="Koren S."/>
            <person name="Silverstein K.A.T."/>
            <person name="Beckman K.B."/>
            <person name="Gohl D.M."/>
        </authorList>
    </citation>
    <scope>NUCLEOTIDE SEQUENCE</scope>
    <source>
        <strain evidence="1">Duluth1</strain>
        <tissue evidence="1">Whole animal</tissue>
    </source>
</reference>
<comment type="caution">
    <text evidence="1">The sequence shown here is derived from an EMBL/GenBank/DDBJ whole genome shotgun (WGS) entry which is preliminary data.</text>
</comment>
<evidence type="ECO:0000313" key="2">
    <source>
        <dbReference type="Proteomes" id="UP000828390"/>
    </source>
</evidence>